<dbReference type="Proteomes" id="UP000325313">
    <property type="component" value="Unassembled WGS sequence"/>
</dbReference>
<gene>
    <name evidence="2" type="ORF">PGT21_023714</name>
    <name evidence="1" type="ORF">PGTUg99_001688</name>
</gene>
<reference evidence="3 4" key="1">
    <citation type="submission" date="2019-05" db="EMBL/GenBank/DDBJ databases">
        <title>Emergence of the Ug99 lineage of the wheat stem rust pathogen through somatic hybridization.</title>
        <authorList>
            <person name="Li F."/>
            <person name="Upadhyaya N.M."/>
            <person name="Sperschneider J."/>
            <person name="Matny O."/>
            <person name="Nguyen-Phuc H."/>
            <person name="Mago R."/>
            <person name="Raley C."/>
            <person name="Miller M.E."/>
            <person name="Silverstein K.A.T."/>
            <person name="Henningsen E."/>
            <person name="Hirsch C.D."/>
            <person name="Visser B."/>
            <person name="Pretorius Z.A."/>
            <person name="Steffenson B.J."/>
            <person name="Schwessinger B."/>
            <person name="Dodds P.N."/>
            <person name="Figueroa M."/>
        </authorList>
    </citation>
    <scope>NUCLEOTIDE SEQUENCE [LARGE SCALE GENOMIC DNA]</scope>
    <source>
        <strain evidence="2">21-0</strain>
        <strain evidence="1 4">Ug99</strain>
    </source>
</reference>
<dbReference type="Proteomes" id="UP000324748">
    <property type="component" value="Unassembled WGS sequence"/>
</dbReference>
<proteinExistence type="predicted"/>
<dbReference type="EMBL" id="VSWC01000028">
    <property type="protein sequence ID" value="KAA1108738.1"/>
    <property type="molecule type" value="Genomic_DNA"/>
</dbReference>
<evidence type="ECO:0000313" key="1">
    <source>
        <dbReference type="EMBL" id="KAA1103632.1"/>
    </source>
</evidence>
<evidence type="ECO:0000313" key="3">
    <source>
        <dbReference type="Proteomes" id="UP000324748"/>
    </source>
</evidence>
<protein>
    <submittedName>
        <fullName evidence="1">Uncharacterized protein</fullName>
    </submittedName>
</protein>
<dbReference type="EMBL" id="VDEP01000322">
    <property type="protein sequence ID" value="KAA1103632.1"/>
    <property type="molecule type" value="Genomic_DNA"/>
</dbReference>
<name>A0A5B0PSI3_PUCGR</name>
<keyword evidence="3" id="KW-1185">Reference proteome</keyword>
<accession>A0A5B0PSI3</accession>
<organism evidence="1 4">
    <name type="scientific">Puccinia graminis f. sp. tritici</name>
    <dbReference type="NCBI Taxonomy" id="56615"/>
    <lineage>
        <taxon>Eukaryota</taxon>
        <taxon>Fungi</taxon>
        <taxon>Dikarya</taxon>
        <taxon>Basidiomycota</taxon>
        <taxon>Pucciniomycotina</taxon>
        <taxon>Pucciniomycetes</taxon>
        <taxon>Pucciniales</taxon>
        <taxon>Pucciniaceae</taxon>
        <taxon>Puccinia</taxon>
    </lineage>
</organism>
<evidence type="ECO:0000313" key="4">
    <source>
        <dbReference type="Proteomes" id="UP000325313"/>
    </source>
</evidence>
<dbReference type="OrthoDB" id="2495363at2759"/>
<evidence type="ECO:0000313" key="2">
    <source>
        <dbReference type="EMBL" id="KAA1108738.1"/>
    </source>
</evidence>
<dbReference type="AlphaFoldDB" id="A0A5B0PSI3"/>
<sequence>MGFLKKYLSSRTEFEDESGIKKDQKKELVMWTLLRISDRKLKLADNRFYADELLGRIKTRLKLEHDSCLDPVQVPRLPTIIQFIKNITKTTHLLIIIYLALFKEHQAAGEEEVLRVEESAGICTSSSEGNPPGELVHNPACRKGILPASWYIYQLIGRVSFRRAGIETSSSEVFPSDEPVYMLVGRVSFRRAGIETSLPGGTPPDEPV</sequence>
<comment type="caution">
    <text evidence="1">The sequence shown here is derived from an EMBL/GenBank/DDBJ whole genome shotgun (WGS) entry which is preliminary data.</text>
</comment>